<keyword evidence="2" id="KW-1185">Reference proteome</keyword>
<reference evidence="1 2" key="1">
    <citation type="journal article" date="2011" name="Science">
        <title>The ecoresponsive genome of Daphnia pulex.</title>
        <authorList>
            <person name="Colbourne J.K."/>
            <person name="Pfrender M.E."/>
            <person name="Gilbert D."/>
            <person name="Thomas W.K."/>
            <person name="Tucker A."/>
            <person name="Oakley T.H."/>
            <person name="Tokishita S."/>
            <person name="Aerts A."/>
            <person name="Arnold G.J."/>
            <person name="Basu M.K."/>
            <person name="Bauer D.J."/>
            <person name="Caceres C.E."/>
            <person name="Carmel L."/>
            <person name="Casola C."/>
            <person name="Choi J.H."/>
            <person name="Detter J.C."/>
            <person name="Dong Q."/>
            <person name="Dusheyko S."/>
            <person name="Eads B.D."/>
            <person name="Frohlich T."/>
            <person name="Geiler-Samerotte K.A."/>
            <person name="Gerlach D."/>
            <person name="Hatcher P."/>
            <person name="Jogdeo S."/>
            <person name="Krijgsveld J."/>
            <person name="Kriventseva E.V."/>
            <person name="Kultz D."/>
            <person name="Laforsch C."/>
            <person name="Lindquist E."/>
            <person name="Lopez J."/>
            <person name="Manak J.R."/>
            <person name="Muller J."/>
            <person name="Pangilinan J."/>
            <person name="Patwardhan R.P."/>
            <person name="Pitluck S."/>
            <person name="Pritham E.J."/>
            <person name="Rechtsteiner A."/>
            <person name="Rho M."/>
            <person name="Rogozin I.B."/>
            <person name="Sakarya O."/>
            <person name="Salamov A."/>
            <person name="Schaack S."/>
            <person name="Shapiro H."/>
            <person name="Shiga Y."/>
            <person name="Skalitzky C."/>
            <person name="Smith Z."/>
            <person name="Souvorov A."/>
            <person name="Sung W."/>
            <person name="Tang Z."/>
            <person name="Tsuchiya D."/>
            <person name="Tu H."/>
            <person name="Vos H."/>
            <person name="Wang M."/>
            <person name="Wolf Y.I."/>
            <person name="Yamagata H."/>
            <person name="Yamada T."/>
            <person name="Ye Y."/>
            <person name="Shaw J.R."/>
            <person name="Andrews J."/>
            <person name="Crease T.J."/>
            <person name="Tang H."/>
            <person name="Lucas S.M."/>
            <person name="Robertson H.M."/>
            <person name="Bork P."/>
            <person name="Koonin E.V."/>
            <person name="Zdobnov E.M."/>
            <person name="Grigoriev I.V."/>
            <person name="Lynch M."/>
            <person name="Boore J.L."/>
        </authorList>
    </citation>
    <scope>NUCLEOTIDE SEQUENCE [LARGE SCALE GENOMIC DNA]</scope>
</reference>
<dbReference type="HOGENOM" id="CLU_2608447_0_0_1"/>
<dbReference type="AlphaFoldDB" id="E9GNH6"/>
<organism evidence="1 2">
    <name type="scientific">Daphnia pulex</name>
    <name type="common">Water flea</name>
    <dbReference type="NCBI Taxonomy" id="6669"/>
    <lineage>
        <taxon>Eukaryota</taxon>
        <taxon>Metazoa</taxon>
        <taxon>Ecdysozoa</taxon>
        <taxon>Arthropoda</taxon>
        <taxon>Crustacea</taxon>
        <taxon>Branchiopoda</taxon>
        <taxon>Diplostraca</taxon>
        <taxon>Cladocera</taxon>
        <taxon>Anomopoda</taxon>
        <taxon>Daphniidae</taxon>
        <taxon>Daphnia</taxon>
    </lineage>
</organism>
<accession>E9GNH6</accession>
<name>E9GNH6_DAPPU</name>
<dbReference type="KEGG" id="dpx:DAPPUDRAFT_245509"/>
<dbReference type="InParanoid" id="E9GNH6"/>
<dbReference type="Proteomes" id="UP000000305">
    <property type="component" value="Unassembled WGS sequence"/>
</dbReference>
<sequence length="79" mass="8402">MGVPIDSVLRAANCAAESTFRRFYNRELSAVSVSEAVLTPPPPSCGALKSPLKMEYGLMSVIKNYTTFALNGSSLVSTS</sequence>
<dbReference type="EMBL" id="GL732555">
    <property type="protein sequence ID" value="EFX78956.1"/>
    <property type="molecule type" value="Genomic_DNA"/>
</dbReference>
<gene>
    <name evidence="1" type="ORF">DAPPUDRAFT_245509</name>
</gene>
<protein>
    <submittedName>
        <fullName evidence="1">Uncharacterized protein</fullName>
    </submittedName>
</protein>
<evidence type="ECO:0000313" key="2">
    <source>
        <dbReference type="Proteomes" id="UP000000305"/>
    </source>
</evidence>
<proteinExistence type="predicted"/>
<evidence type="ECO:0000313" key="1">
    <source>
        <dbReference type="EMBL" id="EFX78956.1"/>
    </source>
</evidence>